<dbReference type="EMBL" id="BFEA01000005">
    <property type="protein sequence ID" value="GBG59658.1"/>
    <property type="molecule type" value="Genomic_DNA"/>
</dbReference>
<comment type="caution">
    <text evidence="1">The sequence shown here is derived from an EMBL/GenBank/DDBJ whole genome shotgun (WGS) entry which is preliminary data.</text>
</comment>
<proteinExistence type="predicted"/>
<reference evidence="1 2" key="1">
    <citation type="journal article" date="2018" name="Cell">
        <title>The Chara Genome: Secondary Complexity and Implications for Plant Terrestrialization.</title>
        <authorList>
            <person name="Nishiyama T."/>
            <person name="Sakayama H."/>
            <person name="Vries J.D."/>
            <person name="Buschmann H."/>
            <person name="Saint-Marcoux D."/>
            <person name="Ullrich K.K."/>
            <person name="Haas F.B."/>
            <person name="Vanderstraeten L."/>
            <person name="Becker D."/>
            <person name="Lang D."/>
            <person name="Vosolsobe S."/>
            <person name="Rombauts S."/>
            <person name="Wilhelmsson P.K.I."/>
            <person name="Janitza P."/>
            <person name="Kern R."/>
            <person name="Heyl A."/>
            <person name="Rumpler F."/>
            <person name="Villalobos L.I.A.C."/>
            <person name="Clay J.M."/>
            <person name="Skokan R."/>
            <person name="Toyoda A."/>
            <person name="Suzuki Y."/>
            <person name="Kagoshima H."/>
            <person name="Schijlen E."/>
            <person name="Tajeshwar N."/>
            <person name="Catarino B."/>
            <person name="Hetherington A.J."/>
            <person name="Saltykova A."/>
            <person name="Bonnot C."/>
            <person name="Breuninger H."/>
            <person name="Symeonidi A."/>
            <person name="Radhakrishnan G.V."/>
            <person name="Van Nieuwerburgh F."/>
            <person name="Deforce D."/>
            <person name="Chang C."/>
            <person name="Karol K.G."/>
            <person name="Hedrich R."/>
            <person name="Ulvskov P."/>
            <person name="Glockner G."/>
            <person name="Delwiche C.F."/>
            <person name="Petrasek J."/>
            <person name="Van de Peer Y."/>
            <person name="Friml J."/>
            <person name="Beilby M."/>
            <person name="Dolan L."/>
            <person name="Kohara Y."/>
            <person name="Sugano S."/>
            <person name="Fujiyama A."/>
            <person name="Delaux P.-M."/>
            <person name="Quint M."/>
            <person name="TheiBen G."/>
            <person name="Hagemann M."/>
            <person name="Harholt J."/>
            <person name="Dunand C."/>
            <person name="Zachgo S."/>
            <person name="Langdale J."/>
            <person name="Maumus F."/>
            <person name="Straeten D.V.D."/>
            <person name="Gould S.B."/>
            <person name="Rensing S.A."/>
        </authorList>
    </citation>
    <scope>NUCLEOTIDE SEQUENCE [LARGE SCALE GENOMIC DNA]</scope>
    <source>
        <strain evidence="1 2">S276</strain>
    </source>
</reference>
<organism evidence="1 2">
    <name type="scientific">Chara braunii</name>
    <name type="common">Braun's stonewort</name>
    <dbReference type="NCBI Taxonomy" id="69332"/>
    <lineage>
        <taxon>Eukaryota</taxon>
        <taxon>Viridiplantae</taxon>
        <taxon>Streptophyta</taxon>
        <taxon>Charophyceae</taxon>
        <taxon>Charales</taxon>
        <taxon>Characeae</taxon>
        <taxon>Chara</taxon>
    </lineage>
</organism>
<protein>
    <submittedName>
        <fullName evidence="1">Uncharacterized protein</fullName>
    </submittedName>
</protein>
<dbReference type="Gramene" id="GBG59658">
    <property type="protein sequence ID" value="GBG59658"/>
    <property type="gene ID" value="CBR_g49922"/>
</dbReference>
<sequence>MEIPLLVLMKNLSENIIESPVRDLRLTIGLGMVRRGEADLGVVNLVEPSPEAAGKARVTVRYDAQRHKLDGMLDVAHRGVSAYENDNGKTPWYSRMRSQTAGSRGREVEMEAIEIGGGSCSRKRSSASGQGGSSCKRSIMFTVKKVTSSCRMKWANYRGEVTVIVGDGVGTEGSGGGVSGRGVAVVPIKVVCPGEGGKGELEALGYRESRILQVVVNDLAEVEVVVVVTLRQQRGNNVLLTILERGEAVRELAALLRGTAGTTMERGTTLKSVVRGGGSVTNTLRLGGGSGLTTGPHSLMGPGGLVSLRGRCEVIPP</sequence>
<gene>
    <name evidence="1" type="ORF">CBR_g49922</name>
</gene>
<evidence type="ECO:0000313" key="1">
    <source>
        <dbReference type="EMBL" id="GBG59658.1"/>
    </source>
</evidence>
<accession>A0A388JPG8</accession>
<evidence type="ECO:0000313" key="2">
    <source>
        <dbReference type="Proteomes" id="UP000265515"/>
    </source>
</evidence>
<dbReference type="AlphaFoldDB" id="A0A388JPG8"/>
<keyword evidence="2" id="KW-1185">Reference proteome</keyword>
<dbReference type="Proteomes" id="UP000265515">
    <property type="component" value="Unassembled WGS sequence"/>
</dbReference>
<name>A0A388JPG8_CHABU</name>